<proteinExistence type="predicted"/>
<evidence type="ECO:0000256" key="1">
    <source>
        <dbReference type="PROSITE-ProRule" id="PRU00175"/>
    </source>
</evidence>
<evidence type="ECO:0000313" key="4">
    <source>
        <dbReference type="EMBL" id="RPB10076.1"/>
    </source>
</evidence>
<keyword evidence="1" id="KW-0479">Metal-binding</keyword>
<dbReference type="Gene3D" id="3.30.40.10">
    <property type="entry name" value="Zinc/RING finger domain, C3HC4 (zinc finger)"/>
    <property type="match status" value="1"/>
</dbReference>
<dbReference type="SMART" id="SM00184">
    <property type="entry name" value="RING"/>
    <property type="match status" value="1"/>
</dbReference>
<dbReference type="InterPro" id="IPR045194">
    <property type="entry name" value="MGRN1/RNF157-like"/>
</dbReference>
<feature type="transmembrane region" description="Helical" evidence="2">
    <location>
        <begin position="12"/>
        <end position="33"/>
    </location>
</feature>
<dbReference type="OrthoDB" id="1711136at2759"/>
<sequence>MFQIQEPHTHHVPLFFRTTSNIFIMIPCILMLISVGVGLVILVLFITSFLLTIFAWIIFGTKARNRCSQGGGGAQETCSCGRRSAKREGESRGAAATRKNRADFINEYYSPLGGDCVICCVRAADTLVMPCKHLALCGACSSKMRTGSSGPEGRCPLCRAHIVDKMKIFRS</sequence>
<evidence type="ECO:0000313" key="5">
    <source>
        <dbReference type="Proteomes" id="UP000277580"/>
    </source>
</evidence>
<keyword evidence="2" id="KW-0812">Transmembrane</keyword>
<dbReference type="PANTHER" id="PTHR22996">
    <property type="entry name" value="MAHOGUNIN"/>
    <property type="match status" value="1"/>
</dbReference>
<keyword evidence="2" id="KW-0472">Membrane</keyword>
<dbReference type="PROSITE" id="PS50089">
    <property type="entry name" value="ZF_RING_2"/>
    <property type="match status" value="1"/>
</dbReference>
<feature type="domain" description="RING-type" evidence="3">
    <location>
        <begin position="116"/>
        <end position="159"/>
    </location>
</feature>
<keyword evidence="5" id="KW-1185">Reference proteome</keyword>
<dbReference type="InParanoid" id="A0A3N4KHP2"/>
<dbReference type="Proteomes" id="UP000277580">
    <property type="component" value="Unassembled WGS sequence"/>
</dbReference>
<keyword evidence="1" id="KW-0862">Zinc</keyword>
<dbReference type="Pfam" id="PF13920">
    <property type="entry name" value="zf-C3HC4_3"/>
    <property type="match status" value="1"/>
</dbReference>
<keyword evidence="1" id="KW-0863">Zinc-finger</keyword>
<gene>
    <name evidence="4" type="ORF">P167DRAFT_282657</name>
</gene>
<dbReference type="InterPro" id="IPR001841">
    <property type="entry name" value="Znf_RING"/>
</dbReference>
<reference evidence="4 5" key="1">
    <citation type="journal article" date="2018" name="Nat. Ecol. Evol.">
        <title>Pezizomycetes genomes reveal the molecular basis of ectomycorrhizal truffle lifestyle.</title>
        <authorList>
            <person name="Murat C."/>
            <person name="Payen T."/>
            <person name="Noel B."/>
            <person name="Kuo A."/>
            <person name="Morin E."/>
            <person name="Chen J."/>
            <person name="Kohler A."/>
            <person name="Krizsan K."/>
            <person name="Balestrini R."/>
            <person name="Da Silva C."/>
            <person name="Montanini B."/>
            <person name="Hainaut M."/>
            <person name="Levati E."/>
            <person name="Barry K.W."/>
            <person name="Belfiori B."/>
            <person name="Cichocki N."/>
            <person name="Clum A."/>
            <person name="Dockter R.B."/>
            <person name="Fauchery L."/>
            <person name="Guy J."/>
            <person name="Iotti M."/>
            <person name="Le Tacon F."/>
            <person name="Lindquist E.A."/>
            <person name="Lipzen A."/>
            <person name="Malagnac F."/>
            <person name="Mello A."/>
            <person name="Molinier V."/>
            <person name="Miyauchi S."/>
            <person name="Poulain J."/>
            <person name="Riccioni C."/>
            <person name="Rubini A."/>
            <person name="Sitrit Y."/>
            <person name="Splivallo R."/>
            <person name="Traeger S."/>
            <person name="Wang M."/>
            <person name="Zifcakova L."/>
            <person name="Wipf D."/>
            <person name="Zambonelli A."/>
            <person name="Paolocci F."/>
            <person name="Nowrousian M."/>
            <person name="Ottonello S."/>
            <person name="Baldrian P."/>
            <person name="Spatafora J.W."/>
            <person name="Henrissat B."/>
            <person name="Nagy L.G."/>
            <person name="Aury J.M."/>
            <person name="Wincker P."/>
            <person name="Grigoriev I.V."/>
            <person name="Bonfante P."/>
            <person name="Martin F.M."/>
        </authorList>
    </citation>
    <scope>NUCLEOTIDE SEQUENCE [LARGE SCALE GENOMIC DNA]</scope>
    <source>
        <strain evidence="4 5">CCBAS932</strain>
    </source>
</reference>
<name>A0A3N4KHP2_9PEZI</name>
<dbReference type="SUPFAM" id="SSF57850">
    <property type="entry name" value="RING/U-box"/>
    <property type="match status" value="1"/>
</dbReference>
<dbReference type="PANTHER" id="PTHR22996:SF0">
    <property type="entry name" value="RE60872P-RELATED"/>
    <property type="match status" value="1"/>
</dbReference>
<organism evidence="4 5">
    <name type="scientific">Morchella conica CCBAS932</name>
    <dbReference type="NCBI Taxonomy" id="1392247"/>
    <lineage>
        <taxon>Eukaryota</taxon>
        <taxon>Fungi</taxon>
        <taxon>Dikarya</taxon>
        <taxon>Ascomycota</taxon>
        <taxon>Pezizomycotina</taxon>
        <taxon>Pezizomycetes</taxon>
        <taxon>Pezizales</taxon>
        <taxon>Morchellaceae</taxon>
        <taxon>Morchella</taxon>
    </lineage>
</organism>
<keyword evidence="2" id="KW-1133">Transmembrane helix</keyword>
<dbReference type="EMBL" id="ML119146">
    <property type="protein sequence ID" value="RPB10076.1"/>
    <property type="molecule type" value="Genomic_DNA"/>
</dbReference>
<feature type="transmembrane region" description="Helical" evidence="2">
    <location>
        <begin position="39"/>
        <end position="59"/>
    </location>
</feature>
<evidence type="ECO:0000256" key="2">
    <source>
        <dbReference type="SAM" id="Phobius"/>
    </source>
</evidence>
<dbReference type="GO" id="GO:0061630">
    <property type="term" value="F:ubiquitin protein ligase activity"/>
    <property type="evidence" value="ECO:0007669"/>
    <property type="project" value="UniProtKB-EC"/>
</dbReference>
<accession>A0A3N4KHP2</accession>
<dbReference type="InterPro" id="IPR013083">
    <property type="entry name" value="Znf_RING/FYVE/PHD"/>
</dbReference>
<evidence type="ECO:0000259" key="3">
    <source>
        <dbReference type="PROSITE" id="PS50089"/>
    </source>
</evidence>
<protein>
    <recommendedName>
        <fullName evidence="3">RING-type domain-containing protein</fullName>
    </recommendedName>
</protein>
<dbReference type="AlphaFoldDB" id="A0A3N4KHP2"/>
<dbReference type="GO" id="GO:0016567">
    <property type="term" value="P:protein ubiquitination"/>
    <property type="evidence" value="ECO:0007669"/>
    <property type="project" value="TreeGrafter"/>
</dbReference>
<dbReference type="GO" id="GO:0008270">
    <property type="term" value="F:zinc ion binding"/>
    <property type="evidence" value="ECO:0007669"/>
    <property type="project" value="UniProtKB-KW"/>
</dbReference>